<dbReference type="Proteomes" id="UP001497522">
    <property type="component" value="Chromosome 10"/>
</dbReference>
<keyword evidence="2" id="KW-1185">Reference proteome</keyword>
<name>A0ABP1AB34_9BRYO</name>
<evidence type="ECO:0000313" key="2">
    <source>
        <dbReference type="Proteomes" id="UP001497522"/>
    </source>
</evidence>
<evidence type="ECO:0000313" key="1">
    <source>
        <dbReference type="EMBL" id="CAK9859756.1"/>
    </source>
</evidence>
<sequence>MFCVEIVQKNDDDAQYVSVGSMRILVDAMVEHIRDQGSFAIACYNDLDANDKNEIIRTVARYAISLVTGLMGVKAERDGNNMRLENDAPPVLPTQLIAICHDKFVSEVLEPYCNHISAFWSLEDIDQTKADHCDLLNLYASDQILHVAIDQHTIETSFDDAWNCAPGRFGHLRSFCGGLATVFANTTSVESDFSILKWEMDKNRSCLMHLSLEGVFQAKQRALMETL</sequence>
<organism evidence="1 2">
    <name type="scientific">Sphagnum jensenii</name>
    <dbReference type="NCBI Taxonomy" id="128206"/>
    <lineage>
        <taxon>Eukaryota</taxon>
        <taxon>Viridiplantae</taxon>
        <taxon>Streptophyta</taxon>
        <taxon>Embryophyta</taxon>
        <taxon>Bryophyta</taxon>
        <taxon>Sphagnophytina</taxon>
        <taxon>Sphagnopsida</taxon>
        <taxon>Sphagnales</taxon>
        <taxon>Sphagnaceae</taxon>
        <taxon>Sphagnum</taxon>
    </lineage>
</organism>
<dbReference type="PANTHER" id="PTHR37067">
    <property type="entry name" value="PX DOMAIN-CONTAINING PROTEIN"/>
    <property type="match status" value="1"/>
</dbReference>
<evidence type="ECO:0008006" key="3">
    <source>
        <dbReference type="Google" id="ProtNLM"/>
    </source>
</evidence>
<dbReference type="PANTHER" id="PTHR37067:SF3">
    <property type="entry name" value="PX DOMAIN-CONTAINING PROTEIN"/>
    <property type="match status" value="1"/>
</dbReference>
<dbReference type="EMBL" id="OZ023711">
    <property type="protein sequence ID" value="CAK9859756.1"/>
    <property type="molecule type" value="Genomic_DNA"/>
</dbReference>
<protein>
    <recommendedName>
        <fullName evidence="3">Transposase</fullName>
    </recommendedName>
</protein>
<gene>
    <name evidence="1" type="ORF">CSSPJE1EN2_LOCUS2751</name>
</gene>
<accession>A0ABP1AB34</accession>
<reference evidence="1" key="1">
    <citation type="submission" date="2024-03" db="EMBL/GenBank/DDBJ databases">
        <authorList>
            <consortium name="ELIXIR-Norway"/>
            <consortium name="Elixir Norway"/>
        </authorList>
    </citation>
    <scope>NUCLEOTIDE SEQUENCE</scope>
</reference>
<proteinExistence type="predicted"/>